<dbReference type="Pfam" id="PF02826">
    <property type="entry name" value="2-Hacid_dh_C"/>
    <property type="match status" value="1"/>
</dbReference>
<sequence length="326" mass="35299">MDPQPRTVPLSDLRVVSLPERPLFEEIRAAATGFRCVFWDLVDEPEGCAREDVDIAVAPYYSQRWRKDPSVVRDVSLLQLQSTGFDGVQDMIGPDVALAAGGWVHAAGTSEIALGLVIAAQRNLDRAVLAQHEGRWDPFFSRSVADSRVTVVGAGEVGRAITARLLPFEVELTRVASRAREDESGHVHGADELGEILPCTDILILALPLNDATRHLVGERLLSLLPDGALVVNVGRGAVVDTDALTAEVTAGRLRCALDVVDPEPLPGDHPLMGAEGAIVLPHIGGSNSSFRPRIRKLVLEQLEAVRRGERPQFLVQPGRLELPED</sequence>
<dbReference type="GO" id="GO:0051287">
    <property type="term" value="F:NAD binding"/>
    <property type="evidence" value="ECO:0007669"/>
    <property type="project" value="InterPro"/>
</dbReference>
<evidence type="ECO:0000256" key="2">
    <source>
        <dbReference type="ARBA" id="ARBA00023027"/>
    </source>
</evidence>
<evidence type="ECO:0000313" key="4">
    <source>
        <dbReference type="EMBL" id="GEC99811.1"/>
    </source>
</evidence>
<keyword evidence="5" id="KW-1185">Reference proteome</keyword>
<comment type="caution">
    <text evidence="4">The sequence shown here is derived from an EMBL/GenBank/DDBJ whole genome shotgun (WGS) entry which is preliminary data.</text>
</comment>
<dbReference type="InterPro" id="IPR006140">
    <property type="entry name" value="D-isomer_DH_NAD-bd"/>
</dbReference>
<keyword evidence="2" id="KW-0520">NAD</keyword>
<name>A0A4Y4D3Q9_KOCVA</name>
<dbReference type="SUPFAM" id="SSF51735">
    <property type="entry name" value="NAD(P)-binding Rossmann-fold domains"/>
    <property type="match status" value="1"/>
</dbReference>
<reference evidence="4 5" key="1">
    <citation type="submission" date="2019-06" db="EMBL/GenBank/DDBJ databases">
        <title>Whole genome shotgun sequence of Kocuria varians NBRC 15358.</title>
        <authorList>
            <person name="Hosoyama A."/>
            <person name="Uohara A."/>
            <person name="Ohji S."/>
            <person name="Ichikawa N."/>
        </authorList>
    </citation>
    <scope>NUCLEOTIDE SEQUENCE [LARGE SCALE GENOMIC DNA]</scope>
    <source>
        <strain evidence="4 5">NBRC 15358</strain>
    </source>
</reference>
<dbReference type="Gene3D" id="3.40.50.720">
    <property type="entry name" value="NAD(P)-binding Rossmann-like Domain"/>
    <property type="match status" value="2"/>
</dbReference>
<dbReference type="GO" id="GO:0005829">
    <property type="term" value="C:cytosol"/>
    <property type="evidence" value="ECO:0007669"/>
    <property type="project" value="TreeGrafter"/>
</dbReference>
<dbReference type="EMBL" id="BJNW01000017">
    <property type="protein sequence ID" value="GEC99811.1"/>
    <property type="molecule type" value="Genomic_DNA"/>
</dbReference>
<dbReference type="InterPro" id="IPR029753">
    <property type="entry name" value="D-isomer_DH_CS"/>
</dbReference>
<feature type="domain" description="D-isomer specific 2-hydroxyacid dehydrogenase NAD-binding" evidence="3">
    <location>
        <begin position="114"/>
        <end position="285"/>
    </location>
</feature>
<evidence type="ECO:0000256" key="1">
    <source>
        <dbReference type="ARBA" id="ARBA00023002"/>
    </source>
</evidence>
<dbReference type="STRING" id="1272.GCA_900014985_01602"/>
<dbReference type="PROSITE" id="PS00671">
    <property type="entry name" value="D_2_HYDROXYACID_DH_3"/>
    <property type="match status" value="1"/>
</dbReference>
<dbReference type="Proteomes" id="UP000315730">
    <property type="component" value="Unassembled WGS sequence"/>
</dbReference>
<evidence type="ECO:0000259" key="3">
    <source>
        <dbReference type="Pfam" id="PF02826"/>
    </source>
</evidence>
<evidence type="ECO:0000313" key="5">
    <source>
        <dbReference type="Proteomes" id="UP000315730"/>
    </source>
</evidence>
<organism evidence="4 5">
    <name type="scientific">Kocuria varians</name>
    <name type="common">Micrococcus varians</name>
    <dbReference type="NCBI Taxonomy" id="1272"/>
    <lineage>
        <taxon>Bacteria</taxon>
        <taxon>Bacillati</taxon>
        <taxon>Actinomycetota</taxon>
        <taxon>Actinomycetes</taxon>
        <taxon>Micrococcales</taxon>
        <taxon>Micrococcaceae</taxon>
        <taxon>Kocuria</taxon>
    </lineage>
</organism>
<gene>
    <name evidence="4" type="ORF">KVA01_19660</name>
</gene>
<keyword evidence="1" id="KW-0560">Oxidoreductase</keyword>
<dbReference type="InterPro" id="IPR050223">
    <property type="entry name" value="D-isomer_2-hydroxyacid_DH"/>
</dbReference>
<dbReference type="InterPro" id="IPR036291">
    <property type="entry name" value="NAD(P)-bd_dom_sf"/>
</dbReference>
<dbReference type="GO" id="GO:0030267">
    <property type="term" value="F:glyoxylate reductase (NADPH) activity"/>
    <property type="evidence" value="ECO:0007669"/>
    <property type="project" value="TreeGrafter"/>
</dbReference>
<dbReference type="GO" id="GO:0016618">
    <property type="term" value="F:hydroxypyruvate reductase [NAD(P)H] activity"/>
    <property type="evidence" value="ECO:0007669"/>
    <property type="project" value="TreeGrafter"/>
</dbReference>
<dbReference type="AlphaFoldDB" id="A0A4Y4D3Q9"/>
<dbReference type="PANTHER" id="PTHR10996:SF178">
    <property type="entry name" value="2-HYDROXYACID DEHYDROGENASE YGL185C-RELATED"/>
    <property type="match status" value="1"/>
</dbReference>
<dbReference type="PANTHER" id="PTHR10996">
    <property type="entry name" value="2-HYDROXYACID DEHYDROGENASE-RELATED"/>
    <property type="match status" value="1"/>
</dbReference>
<dbReference type="OrthoDB" id="4324715at2"/>
<accession>A0A4Y4D3Q9</accession>
<protein>
    <submittedName>
        <fullName evidence="4">Dehydrogenase</fullName>
    </submittedName>
</protein>
<dbReference type="RefSeq" id="WP_068469484.1">
    <property type="nucleotide sequence ID" value="NZ_BJNW01000017.1"/>
</dbReference>
<proteinExistence type="predicted"/>